<keyword evidence="1" id="KW-0472">Membrane</keyword>
<evidence type="ECO:0000256" key="2">
    <source>
        <dbReference type="SAM" id="SignalP"/>
    </source>
</evidence>
<keyword evidence="1" id="KW-1133">Transmembrane helix</keyword>
<keyword evidence="4" id="KW-1185">Reference proteome</keyword>
<evidence type="ECO:0000313" key="3">
    <source>
        <dbReference type="EMBL" id="GAA4456414.1"/>
    </source>
</evidence>
<dbReference type="EMBL" id="BAABEZ010000022">
    <property type="protein sequence ID" value="GAA4456414.1"/>
    <property type="molecule type" value="Genomic_DNA"/>
</dbReference>
<protein>
    <submittedName>
        <fullName evidence="3">Uncharacterized protein</fullName>
    </submittedName>
</protein>
<dbReference type="Proteomes" id="UP001501410">
    <property type="component" value="Unassembled WGS sequence"/>
</dbReference>
<evidence type="ECO:0000313" key="4">
    <source>
        <dbReference type="Proteomes" id="UP001501410"/>
    </source>
</evidence>
<keyword evidence="1" id="KW-0812">Transmembrane</keyword>
<feature type="chain" id="PRO_5046731001" evidence="2">
    <location>
        <begin position="23"/>
        <end position="73"/>
    </location>
</feature>
<gene>
    <name evidence="3" type="ORF">GCM10023092_21620</name>
</gene>
<feature type="signal peptide" evidence="2">
    <location>
        <begin position="1"/>
        <end position="22"/>
    </location>
</feature>
<comment type="caution">
    <text evidence="3">The sequence shown here is derived from an EMBL/GenBank/DDBJ whole genome shotgun (WGS) entry which is preliminary data.</text>
</comment>
<evidence type="ECO:0000256" key="1">
    <source>
        <dbReference type="SAM" id="Phobius"/>
    </source>
</evidence>
<sequence length="73" mass="7953">MMKKTLLSLAVLTFTATLRAAAQGCSVCTQTANQLGKNGAEGLNMGIIYLAFLPLTLIAVLAIFWWRHNRARS</sequence>
<reference evidence="4" key="1">
    <citation type="journal article" date="2019" name="Int. J. Syst. Evol. Microbiol.">
        <title>The Global Catalogue of Microorganisms (GCM) 10K type strain sequencing project: providing services to taxonomists for standard genome sequencing and annotation.</title>
        <authorList>
            <consortium name="The Broad Institute Genomics Platform"/>
            <consortium name="The Broad Institute Genome Sequencing Center for Infectious Disease"/>
            <person name="Wu L."/>
            <person name="Ma J."/>
        </authorList>
    </citation>
    <scope>NUCLEOTIDE SEQUENCE [LARGE SCALE GENOMIC DNA]</scope>
    <source>
        <strain evidence="4">JCM 31921</strain>
    </source>
</reference>
<accession>A0ABP8MXC8</accession>
<organism evidence="3 4">
    <name type="scientific">Rurimicrobium arvi</name>
    <dbReference type="NCBI Taxonomy" id="2049916"/>
    <lineage>
        <taxon>Bacteria</taxon>
        <taxon>Pseudomonadati</taxon>
        <taxon>Bacteroidota</taxon>
        <taxon>Chitinophagia</taxon>
        <taxon>Chitinophagales</taxon>
        <taxon>Chitinophagaceae</taxon>
        <taxon>Rurimicrobium</taxon>
    </lineage>
</organism>
<feature type="transmembrane region" description="Helical" evidence="1">
    <location>
        <begin position="46"/>
        <end position="66"/>
    </location>
</feature>
<keyword evidence="2" id="KW-0732">Signal</keyword>
<proteinExistence type="predicted"/>
<name>A0ABP8MXC8_9BACT</name>